<reference evidence="1 2" key="1">
    <citation type="submission" date="2016-05" db="EMBL/GenBank/DDBJ databases">
        <title>Single-cell genome of chain-forming Candidatus Thiomargarita nelsonii and comparison to other large sulfur-oxidizing bacteria.</title>
        <authorList>
            <person name="Winkel M."/>
            <person name="Salman V."/>
            <person name="Woyke T."/>
            <person name="Schulz-Vogt H."/>
            <person name="Richter M."/>
            <person name="Flood B."/>
            <person name="Bailey J."/>
            <person name="Amann R."/>
            <person name="Mussmann M."/>
        </authorList>
    </citation>
    <scope>NUCLEOTIDE SEQUENCE [LARGE SCALE GENOMIC DNA]</scope>
    <source>
        <strain evidence="1 2">THI036</strain>
    </source>
</reference>
<sequence length="73" mass="8104">APDSTNQVWEVFTNRSWITAIALSEETLWVGAKGGGLEQRNPSTGQLVRVLTTVDDLPSNYINVLLRNVHKII</sequence>
<evidence type="ECO:0000313" key="1">
    <source>
        <dbReference type="EMBL" id="OAD23622.1"/>
    </source>
</evidence>
<comment type="caution">
    <text evidence="1">The sequence shown here is derived from an EMBL/GenBank/DDBJ whole genome shotgun (WGS) entry which is preliminary data.</text>
</comment>
<dbReference type="Proteomes" id="UP000076962">
    <property type="component" value="Unassembled WGS sequence"/>
</dbReference>
<gene>
    <name evidence="1" type="ORF">THIOM_000541</name>
</gene>
<keyword evidence="2" id="KW-1185">Reference proteome</keyword>
<dbReference type="EMBL" id="LUTY01000254">
    <property type="protein sequence ID" value="OAD23622.1"/>
    <property type="molecule type" value="Genomic_DNA"/>
</dbReference>
<dbReference type="AlphaFoldDB" id="A0A176S660"/>
<name>A0A176S660_9GAMM</name>
<accession>A0A176S660</accession>
<dbReference type="SUPFAM" id="SSF63829">
    <property type="entry name" value="Calcium-dependent phosphotriesterase"/>
    <property type="match status" value="1"/>
</dbReference>
<feature type="non-terminal residue" evidence="1">
    <location>
        <position position="1"/>
    </location>
</feature>
<proteinExistence type="predicted"/>
<dbReference type="Gene3D" id="2.130.10.10">
    <property type="entry name" value="YVTN repeat-like/Quinoprotein amine dehydrogenase"/>
    <property type="match status" value="1"/>
</dbReference>
<evidence type="ECO:0000313" key="2">
    <source>
        <dbReference type="Proteomes" id="UP000076962"/>
    </source>
</evidence>
<organism evidence="1 2">
    <name type="scientific">Candidatus Thiomargarita nelsonii</name>
    <dbReference type="NCBI Taxonomy" id="1003181"/>
    <lineage>
        <taxon>Bacteria</taxon>
        <taxon>Pseudomonadati</taxon>
        <taxon>Pseudomonadota</taxon>
        <taxon>Gammaproteobacteria</taxon>
        <taxon>Thiotrichales</taxon>
        <taxon>Thiotrichaceae</taxon>
        <taxon>Thiomargarita</taxon>
    </lineage>
</organism>
<protein>
    <submittedName>
        <fullName evidence="1">Uncharacterized protein</fullName>
    </submittedName>
</protein>
<dbReference type="InterPro" id="IPR015943">
    <property type="entry name" value="WD40/YVTN_repeat-like_dom_sf"/>
</dbReference>